<proteinExistence type="predicted"/>
<sequence length="134" mass="14865">MSIDLKSLRERAERDHRHEQPMGVNPATILALLDRLDAAKRELSRYSMCAGHADQRMSESRAARKALGFGEDADDVSPRDLTEAIASREAQARAKALREVAAHLMNGTYSPGELARRCVNEARKLEPEAEEPSP</sequence>
<evidence type="ECO:0000256" key="1">
    <source>
        <dbReference type="SAM" id="MobiDB-lite"/>
    </source>
</evidence>
<comment type="caution">
    <text evidence="2">The sequence shown here is derived from an EMBL/GenBank/DDBJ whole genome shotgun (WGS) entry which is preliminary data.</text>
</comment>
<feature type="compositionally biased region" description="Basic and acidic residues" evidence="1">
    <location>
        <begin position="1"/>
        <end position="20"/>
    </location>
</feature>
<feature type="region of interest" description="Disordered" evidence="1">
    <location>
        <begin position="1"/>
        <end position="23"/>
    </location>
</feature>
<reference evidence="2 3" key="1">
    <citation type="submission" date="2021-08" db="EMBL/GenBank/DDBJ databases">
        <title>Draft genome sequence of Spirulina subsalsa with high tolerance to salinity and hype-accumulation of phycocyanin.</title>
        <authorList>
            <person name="Pei H."/>
            <person name="Jiang L."/>
        </authorList>
    </citation>
    <scope>NUCLEOTIDE SEQUENCE [LARGE SCALE GENOMIC DNA]</scope>
    <source>
        <strain evidence="2 3">FACHB-351</strain>
    </source>
</reference>
<accession>A0ABT3L5R9</accession>
<organism evidence="2 3">
    <name type="scientific">Spirulina subsalsa FACHB-351</name>
    <dbReference type="NCBI Taxonomy" id="234711"/>
    <lineage>
        <taxon>Bacteria</taxon>
        <taxon>Bacillati</taxon>
        <taxon>Cyanobacteriota</taxon>
        <taxon>Cyanophyceae</taxon>
        <taxon>Spirulinales</taxon>
        <taxon>Spirulinaceae</taxon>
        <taxon>Spirulina</taxon>
    </lineage>
</organism>
<name>A0ABT3L5R9_9CYAN</name>
<dbReference type="Proteomes" id="UP001526426">
    <property type="component" value="Unassembled WGS sequence"/>
</dbReference>
<dbReference type="RefSeq" id="WP_265264656.1">
    <property type="nucleotide sequence ID" value="NZ_JAIHOM010000047.1"/>
</dbReference>
<gene>
    <name evidence="2" type="ORF">K4A83_11270</name>
</gene>
<protein>
    <submittedName>
        <fullName evidence="2">Uncharacterized protein</fullName>
    </submittedName>
</protein>
<dbReference type="EMBL" id="JAIHOM010000047">
    <property type="protein sequence ID" value="MCW6036838.1"/>
    <property type="molecule type" value="Genomic_DNA"/>
</dbReference>
<keyword evidence="3" id="KW-1185">Reference proteome</keyword>
<evidence type="ECO:0000313" key="3">
    <source>
        <dbReference type="Proteomes" id="UP001526426"/>
    </source>
</evidence>
<evidence type="ECO:0000313" key="2">
    <source>
        <dbReference type="EMBL" id="MCW6036838.1"/>
    </source>
</evidence>